<gene>
    <name evidence="6" type="ORF">HMPREF3293_00552</name>
</gene>
<keyword evidence="2 4" id="KW-0732">Signal</keyword>
<accession>A0A136Q7A2</accession>
<evidence type="ECO:0000259" key="5">
    <source>
        <dbReference type="Pfam" id="PF13407"/>
    </source>
</evidence>
<dbReference type="SUPFAM" id="SSF53822">
    <property type="entry name" value="Periplasmic binding protein-like I"/>
    <property type="match status" value="1"/>
</dbReference>
<dbReference type="InterPro" id="IPR025997">
    <property type="entry name" value="SBP_2_dom"/>
</dbReference>
<evidence type="ECO:0000313" key="6">
    <source>
        <dbReference type="EMBL" id="KXK66509.1"/>
    </source>
</evidence>
<dbReference type="AlphaFoldDB" id="A0A136Q7A2"/>
<evidence type="ECO:0000313" key="7">
    <source>
        <dbReference type="Proteomes" id="UP000070366"/>
    </source>
</evidence>
<dbReference type="CDD" id="cd19991">
    <property type="entry name" value="PBP1_ABC_xylose_binding"/>
    <property type="match status" value="1"/>
</dbReference>
<evidence type="ECO:0000256" key="2">
    <source>
        <dbReference type="ARBA" id="ARBA00022729"/>
    </source>
</evidence>
<dbReference type="PROSITE" id="PS51257">
    <property type="entry name" value="PROKAR_LIPOPROTEIN"/>
    <property type="match status" value="1"/>
</dbReference>
<proteinExistence type="predicted"/>
<feature type="signal peptide" evidence="4">
    <location>
        <begin position="1"/>
        <end position="20"/>
    </location>
</feature>
<dbReference type="InterPro" id="IPR028082">
    <property type="entry name" value="Peripla_BP_I"/>
</dbReference>
<dbReference type="PANTHER" id="PTHR30036:SF1">
    <property type="entry name" value="D-XYLOSE-BINDING PERIPLASMIC PROTEIN"/>
    <property type="match status" value="1"/>
</dbReference>
<name>A0A136Q7A2_9FIRM</name>
<evidence type="ECO:0000256" key="3">
    <source>
        <dbReference type="SAM" id="MobiDB-lite"/>
    </source>
</evidence>
<dbReference type="OrthoDB" id="9769193at2"/>
<dbReference type="GO" id="GO:0030288">
    <property type="term" value="C:outer membrane-bounded periplasmic space"/>
    <property type="evidence" value="ECO:0007669"/>
    <property type="project" value="TreeGrafter"/>
</dbReference>
<feature type="chain" id="PRO_5039646821" evidence="4">
    <location>
        <begin position="21"/>
        <end position="382"/>
    </location>
</feature>
<sequence length="382" mass="40430">MKKRILVVLLIATMIAGLVACGPSDAGTGDTPASQGAEASAQPAESGGDGEAAAPADGDGIKIGVSFATLQEERWQTDLGIMEAKAKELGVEIVSQSANGDENLQISQAENMITQGIDVLVVIAQNGAAAAPIVESAHNAGIPVIAYDRLITDCDLDFYITFDCTKVGEIQAQYAIEHAPKGNYFLIGGSPTDNNAHLIRNGQMNILQPYIDSGDIKVVVDQWATGWNPEEALKYVEDGLSANNNDVACVLTSNDGCAGAAIQALSEQGLAGDVVVTGLDADLAACQRIVEGTQSMTVYRRFAIVDNMTVEAAVAMAKGEDLSTLFDTTTVENGQKDVLSVLMTSEEDMFPLTKDNMNVAIEDGWLPKEEIYKNIPEGEWPE</sequence>
<dbReference type="KEGG" id="cmiu:B1H56_09820"/>
<feature type="domain" description="Periplasmic binding protein" evidence="5">
    <location>
        <begin position="63"/>
        <end position="320"/>
    </location>
</feature>
<organism evidence="6 7">
    <name type="scientific">Christensenella minuta</name>
    <dbReference type="NCBI Taxonomy" id="626937"/>
    <lineage>
        <taxon>Bacteria</taxon>
        <taxon>Bacillati</taxon>
        <taxon>Bacillota</taxon>
        <taxon>Clostridia</taxon>
        <taxon>Christensenellales</taxon>
        <taxon>Christensenellaceae</taxon>
        <taxon>Christensenella</taxon>
    </lineage>
</organism>
<keyword evidence="7" id="KW-1185">Reference proteome</keyword>
<dbReference type="EMBL" id="LSZW01000040">
    <property type="protein sequence ID" value="KXK66509.1"/>
    <property type="molecule type" value="Genomic_DNA"/>
</dbReference>
<dbReference type="STRING" id="626937.HMPREF3293_00552"/>
<protein>
    <submittedName>
        <fullName evidence="6">Putative D-xylose ABC transporter, D-xylose-binding protein</fullName>
    </submittedName>
</protein>
<dbReference type="Proteomes" id="UP000070366">
    <property type="component" value="Unassembled WGS sequence"/>
</dbReference>
<reference evidence="7" key="1">
    <citation type="submission" date="2016-02" db="EMBL/GenBank/DDBJ databases">
        <authorList>
            <person name="Mitreva M."/>
            <person name="Pepin K.H."/>
            <person name="Mihindukulasuriya K.A."/>
            <person name="Fulton R."/>
            <person name="Fronick C."/>
            <person name="O'Laughlin M."/>
            <person name="Miner T."/>
            <person name="Herter B."/>
            <person name="Rosa B.A."/>
            <person name="Cordes M."/>
            <person name="Tomlinson C."/>
            <person name="Wollam A."/>
            <person name="Palsikar V.B."/>
            <person name="Mardis E.R."/>
            <person name="Wilson R.K."/>
        </authorList>
    </citation>
    <scope>NUCLEOTIDE SEQUENCE [LARGE SCALE GENOMIC DNA]</scope>
    <source>
        <strain evidence="7">DSM 22607</strain>
    </source>
</reference>
<feature type="region of interest" description="Disordered" evidence="3">
    <location>
        <begin position="26"/>
        <end position="55"/>
    </location>
</feature>
<evidence type="ECO:0000256" key="1">
    <source>
        <dbReference type="ARBA" id="ARBA00004196"/>
    </source>
</evidence>
<dbReference type="GO" id="GO:0030246">
    <property type="term" value="F:carbohydrate binding"/>
    <property type="evidence" value="ECO:0007669"/>
    <property type="project" value="TreeGrafter"/>
</dbReference>
<dbReference type="RefSeq" id="WP_066522605.1">
    <property type="nucleotide sequence ID" value="NZ_CABMOF010000009.1"/>
</dbReference>
<dbReference type="Gene3D" id="3.40.50.2300">
    <property type="match status" value="2"/>
</dbReference>
<dbReference type="PATRIC" id="fig|626937.4.peg.543"/>
<feature type="compositionally biased region" description="Low complexity" evidence="3">
    <location>
        <begin position="43"/>
        <end position="55"/>
    </location>
</feature>
<comment type="caution">
    <text evidence="6">The sequence shown here is derived from an EMBL/GenBank/DDBJ whole genome shotgun (WGS) entry which is preliminary data.</text>
</comment>
<comment type="subcellular location">
    <subcellularLocation>
        <location evidence="1">Cell envelope</location>
    </subcellularLocation>
</comment>
<dbReference type="InterPro" id="IPR050555">
    <property type="entry name" value="Bact_Solute-Bind_Prot2"/>
</dbReference>
<dbReference type="Pfam" id="PF13407">
    <property type="entry name" value="Peripla_BP_4"/>
    <property type="match status" value="1"/>
</dbReference>
<evidence type="ECO:0000256" key="4">
    <source>
        <dbReference type="SAM" id="SignalP"/>
    </source>
</evidence>
<dbReference type="PANTHER" id="PTHR30036">
    <property type="entry name" value="D-XYLOSE-BINDING PERIPLASMIC PROTEIN"/>
    <property type="match status" value="1"/>
</dbReference>